<dbReference type="InterPro" id="IPR003870">
    <property type="entry name" value="DUF222"/>
</dbReference>
<dbReference type="Proteomes" id="UP000256709">
    <property type="component" value="Unassembled WGS sequence"/>
</dbReference>
<sequence>MAYLTLYLPAVEAVAVYNRAHELARSAKNNGDPRTIAQLRVDTLSDLLLNGETSIDGVARGIRARIHVTVPALTLLTSPPAPGAASPQGGRAPVSGSAQLEGYGPTDRLTALRLTRDAPSITRVLTDPVTGCALAYGRERYRPPADLDELIRLTYAECTFPLSCESSATSDLDHTVAWSDGGHTELRNISPLCSRHHTVKHHTEWSVEQAPDGTITWTSPAGFEYIVEPTPLPQHVPRFEDGAAMRPPF</sequence>
<dbReference type="Gene3D" id="1.10.30.50">
    <property type="match status" value="1"/>
</dbReference>
<name>A0A3E0W0T8_9MICO</name>
<dbReference type="GO" id="GO:0008270">
    <property type="term" value="F:zinc ion binding"/>
    <property type="evidence" value="ECO:0007669"/>
    <property type="project" value="InterPro"/>
</dbReference>
<comment type="similarity">
    <text evidence="1">Belongs to the Rv1128c/1148c/1588c/1702c/1945/3466 family.</text>
</comment>
<protein>
    <recommendedName>
        <fullName evidence="7">HNH nuclease domain-containing protein</fullName>
    </recommendedName>
</protein>
<dbReference type="OrthoDB" id="3261064at2"/>
<dbReference type="Pfam" id="PF01844">
    <property type="entry name" value="HNH"/>
    <property type="match status" value="1"/>
</dbReference>
<dbReference type="InterPro" id="IPR003615">
    <property type="entry name" value="HNH_nuc"/>
</dbReference>
<dbReference type="EMBL" id="NBXA01000007">
    <property type="protein sequence ID" value="RFA15369.1"/>
    <property type="molecule type" value="Genomic_DNA"/>
</dbReference>
<feature type="domain" description="HNH" evidence="3">
    <location>
        <begin position="168"/>
        <end position="202"/>
    </location>
</feature>
<evidence type="ECO:0000259" key="3">
    <source>
        <dbReference type="Pfam" id="PF01844"/>
    </source>
</evidence>
<comment type="caution">
    <text evidence="5">The sequence shown here is derived from an EMBL/GenBank/DDBJ whole genome shotgun (WGS) entry which is preliminary data.</text>
</comment>
<feature type="compositionally biased region" description="Low complexity" evidence="2">
    <location>
        <begin position="79"/>
        <end position="93"/>
    </location>
</feature>
<evidence type="ECO:0000256" key="1">
    <source>
        <dbReference type="ARBA" id="ARBA00023450"/>
    </source>
</evidence>
<dbReference type="InterPro" id="IPR002711">
    <property type="entry name" value="HNH"/>
</dbReference>
<proteinExistence type="inferred from homology"/>
<evidence type="ECO:0000259" key="4">
    <source>
        <dbReference type="Pfam" id="PF02720"/>
    </source>
</evidence>
<dbReference type="GO" id="GO:0003676">
    <property type="term" value="F:nucleic acid binding"/>
    <property type="evidence" value="ECO:0007669"/>
    <property type="project" value="InterPro"/>
</dbReference>
<reference evidence="5 6" key="1">
    <citation type="submission" date="2017-04" db="EMBL/GenBank/DDBJ databases">
        <title>Comparative genome analysis of Subtercola boreus.</title>
        <authorList>
            <person name="Cho Y.-J."/>
            <person name="Cho A."/>
            <person name="Kim O.-S."/>
            <person name="Lee J.-I."/>
        </authorList>
    </citation>
    <scope>NUCLEOTIDE SEQUENCE [LARGE SCALE GENOMIC DNA]</scope>
    <source>
        <strain evidence="5 6">P27444</strain>
    </source>
</reference>
<dbReference type="GO" id="GO:0004519">
    <property type="term" value="F:endonuclease activity"/>
    <property type="evidence" value="ECO:0007669"/>
    <property type="project" value="InterPro"/>
</dbReference>
<dbReference type="Pfam" id="PF02720">
    <property type="entry name" value="DUF222"/>
    <property type="match status" value="1"/>
</dbReference>
<evidence type="ECO:0000256" key="2">
    <source>
        <dbReference type="SAM" id="MobiDB-lite"/>
    </source>
</evidence>
<evidence type="ECO:0008006" key="7">
    <source>
        <dbReference type="Google" id="ProtNLM"/>
    </source>
</evidence>
<evidence type="ECO:0000313" key="6">
    <source>
        <dbReference type="Proteomes" id="UP000256709"/>
    </source>
</evidence>
<feature type="region of interest" description="Disordered" evidence="2">
    <location>
        <begin position="79"/>
        <end position="103"/>
    </location>
</feature>
<gene>
    <name evidence="5" type="ORF">B7R21_04965</name>
</gene>
<dbReference type="AlphaFoldDB" id="A0A3E0W0T8"/>
<dbReference type="CDD" id="cd00085">
    <property type="entry name" value="HNHc"/>
    <property type="match status" value="1"/>
</dbReference>
<feature type="domain" description="DUF222" evidence="4">
    <location>
        <begin position="1"/>
        <end position="152"/>
    </location>
</feature>
<accession>A0A3E0W0T8</accession>
<evidence type="ECO:0000313" key="5">
    <source>
        <dbReference type="EMBL" id="RFA15369.1"/>
    </source>
</evidence>
<organism evidence="5 6">
    <name type="scientific">Subtercola boreus</name>
    <dbReference type="NCBI Taxonomy" id="120213"/>
    <lineage>
        <taxon>Bacteria</taxon>
        <taxon>Bacillati</taxon>
        <taxon>Actinomycetota</taxon>
        <taxon>Actinomycetes</taxon>
        <taxon>Micrococcales</taxon>
        <taxon>Microbacteriaceae</taxon>
        <taxon>Subtercola</taxon>
    </lineage>
</organism>